<dbReference type="CDD" id="cd06257">
    <property type="entry name" value="DnaJ"/>
    <property type="match status" value="1"/>
</dbReference>
<accession>A0ABX8H0Z8</accession>
<proteinExistence type="predicted"/>
<keyword evidence="2" id="KW-1133">Transmembrane helix</keyword>
<dbReference type="PANTHER" id="PTHR44360">
    <property type="entry name" value="DNAJ HOMOLOG SUBFAMILY B MEMBER 9"/>
    <property type="match status" value="1"/>
</dbReference>
<dbReference type="InterPro" id="IPR036869">
    <property type="entry name" value="J_dom_sf"/>
</dbReference>
<protein>
    <submittedName>
        <fullName evidence="4">DnaJ domain-containing protein</fullName>
    </submittedName>
</protein>
<dbReference type="PROSITE" id="PS50076">
    <property type="entry name" value="DNAJ_2"/>
    <property type="match status" value="1"/>
</dbReference>
<evidence type="ECO:0000313" key="4">
    <source>
        <dbReference type="EMBL" id="QWG09506.1"/>
    </source>
</evidence>
<dbReference type="RefSeq" id="WP_144076179.1">
    <property type="nucleotide sequence ID" value="NZ_CP076129.1"/>
</dbReference>
<dbReference type="Pfam" id="PF00226">
    <property type="entry name" value="DnaJ"/>
    <property type="match status" value="1"/>
</dbReference>
<dbReference type="EMBL" id="CP076129">
    <property type="protein sequence ID" value="QWG09506.1"/>
    <property type="molecule type" value="Genomic_DNA"/>
</dbReference>
<sequence>MNLNKDYYYILGVSQEADNSEIKKAYRKLSQKFHPDMNGGDKFFEDRFKEIQEAYEILSNSHKRAIYDEERKVKSNQSSYSEPQENYFVPVIESFTANKKEVAFDEEITFYWKCLNCDVVMLKPFGQVKPIGSKTIKSKVFDKESFSFELVASNSTITKSTFKNIIIENKTYKAIKNEILKKEENKKNEDYVETKTVTDNRTGYVIVISVILLLFFLSLMLS</sequence>
<keyword evidence="1" id="KW-0143">Chaperone</keyword>
<name>A0ABX8H0Z8_9BACT</name>
<evidence type="ECO:0000259" key="3">
    <source>
        <dbReference type="PROSITE" id="PS50076"/>
    </source>
</evidence>
<feature type="domain" description="J" evidence="3">
    <location>
        <begin position="6"/>
        <end position="71"/>
    </location>
</feature>
<dbReference type="SUPFAM" id="SSF46565">
    <property type="entry name" value="Chaperone J-domain"/>
    <property type="match status" value="1"/>
</dbReference>
<dbReference type="Gene3D" id="1.10.287.110">
    <property type="entry name" value="DnaJ domain"/>
    <property type="match status" value="1"/>
</dbReference>
<evidence type="ECO:0000313" key="5">
    <source>
        <dbReference type="Proteomes" id="UP000682802"/>
    </source>
</evidence>
<dbReference type="Proteomes" id="UP000682802">
    <property type="component" value="Chromosome 2"/>
</dbReference>
<dbReference type="PRINTS" id="PR00625">
    <property type="entry name" value="JDOMAIN"/>
</dbReference>
<dbReference type="PROSITE" id="PS00636">
    <property type="entry name" value="DNAJ_1"/>
    <property type="match status" value="1"/>
</dbReference>
<dbReference type="SMART" id="SM00271">
    <property type="entry name" value="DnaJ"/>
    <property type="match status" value="1"/>
</dbReference>
<evidence type="ECO:0000256" key="1">
    <source>
        <dbReference type="ARBA" id="ARBA00023186"/>
    </source>
</evidence>
<dbReference type="InterPro" id="IPR051948">
    <property type="entry name" value="Hsp70_co-chaperone_J-domain"/>
</dbReference>
<evidence type="ECO:0000256" key="2">
    <source>
        <dbReference type="SAM" id="Phobius"/>
    </source>
</evidence>
<keyword evidence="2" id="KW-0472">Membrane</keyword>
<gene>
    <name evidence="4" type="ORF">KM029_23145</name>
</gene>
<reference evidence="4 5" key="1">
    <citation type="submission" date="2021-05" db="EMBL/GenBank/DDBJ databases">
        <title>Comparative genomic studies on the polysaccharide-degrading batcterial strains of the Flammeovirga genus.</title>
        <authorList>
            <person name="Zewei F."/>
            <person name="Zheng Z."/>
            <person name="Yu L."/>
            <person name="Ruyue G."/>
            <person name="Yanhong M."/>
            <person name="Yuanyuan C."/>
            <person name="Jingyan G."/>
            <person name="Wenjun H."/>
        </authorList>
    </citation>
    <scope>NUCLEOTIDE SEQUENCE [LARGE SCALE GENOMIC DNA]</scope>
    <source>
        <strain evidence="4 5">YS10</strain>
    </source>
</reference>
<dbReference type="PANTHER" id="PTHR44360:SF1">
    <property type="entry name" value="DNAJ HOMOLOG SUBFAMILY B MEMBER 9"/>
    <property type="match status" value="1"/>
</dbReference>
<dbReference type="InterPro" id="IPR001623">
    <property type="entry name" value="DnaJ_domain"/>
</dbReference>
<keyword evidence="2" id="KW-0812">Transmembrane</keyword>
<keyword evidence="5" id="KW-1185">Reference proteome</keyword>
<feature type="transmembrane region" description="Helical" evidence="2">
    <location>
        <begin position="203"/>
        <end position="221"/>
    </location>
</feature>
<organism evidence="4 5">
    <name type="scientific">Flammeovirga kamogawensis</name>
    <dbReference type="NCBI Taxonomy" id="373891"/>
    <lineage>
        <taxon>Bacteria</taxon>
        <taxon>Pseudomonadati</taxon>
        <taxon>Bacteroidota</taxon>
        <taxon>Cytophagia</taxon>
        <taxon>Cytophagales</taxon>
        <taxon>Flammeovirgaceae</taxon>
        <taxon>Flammeovirga</taxon>
    </lineage>
</organism>
<dbReference type="InterPro" id="IPR018253">
    <property type="entry name" value="DnaJ_domain_CS"/>
</dbReference>